<keyword evidence="10" id="KW-0464">Manganese</keyword>
<dbReference type="GO" id="GO:0005886">
    <property type="term" value="C:plasma membrane"/>
    <property type="evidence" value="ECO:0007669"/>
    <property type="project" value="UniProtKB-SubCell"/>
</dbReference>
<evidence type="ECO:0000256" key="4">
    <source>
        <dbReference type="ARBA" id="ARBA00022475"/>
    </source>
</evidence>
<dbReference type="AlphaFoldDB" id="A0A0M1P4P5"/>
<keyword evidence="6 12" id="KW-1133">Transmembrane helix</keyword>
<dbReference type="InterPro" id="IPR050448">
    <property type="entry name" value="OpgB/LTA_synthase_biosynth"/>
</dbReference>
<evidence type="ECO:0000256" key="3">
    <source>
        <dbReference type="ARBA" id="ARBA00009983"/>
    </source>
</evidence>
<keyword evidence="7 8" id="KW-0472">Membrane</keyword>
<dbReference type="RefSeq" id="WP_054402035.1">
    <property type="nucleotide sequence ID" value="NZ_LIUT01000001.1"/>
</dbReference>
<evidence type="ECO:0000256" key="11">
    <source>
        <dbReference type="PIRSR" id="PIRSR005091-3"/>
    </source>
</evidence>
<evidence type="ECO:0000256" key="6">
    <source>
        <dbReference type="ARBA" id="ARBA00022989"/>
    </source>
</evidence>
<dbReference type="Proteomes" id="UP000036932">
    <property type="component" value="Unassembled WGS sequence"/>
</dbReference>
<comment type="similarity">
    <text evidence="3 8">Belongs to the LTA synthase family.</text>
</comment>
<feature type="transmembrane region" description="Helical" evidence="12">
    <location>
        <begin position="64"/>
        <end position="83"/>
    </location>
</feature>
<dbReference type="InterPro" id="IPR012160">
    <property type="entry name" value="LtaS-like"/>
</dbReference>
<accession>A0A0M1P4P5</accession>
<evidence type="ECO:0000256" key="9">
    <source>
        <dbReference type="PIRSR" id="PIRSR005091-1"/>
    </source>
</evidence>
<dbReference type="Gene3D" id="3.40.720.10">
    <property type="entry name" value="Alkaline Phosphatase, subunit A"/>
    <property type="match status" value="1"/>
</dbReference>
<protein>
    <submittedName>
        <fullName evidence="14">Sulfatase</fullName>
    </submittedName>
</protein>
<feature type="binding site" evidence="10">
    <location>
        <position position="424"/>
    </location>
    <ligand>
        <name>substrate</name>
    </ligand>
</feature>
<comment type="pathway">
    <text evidence="2">Cell wall biogenesis; lipoteichoic acid biosynthesis.</text>
</comment>
<dbReference type="SUPFAM" id="SSF53649">
    <property type="entry name" value="Alkaline phosphatase-like"/>
    <property type="match status" value="1"/>
</dbReference>
<evidence type="ECO:0000313" key="14">
    <source>
        <dbReference type="EMBL" id="KOR89014.1"/>
    </source>
</evidence>
<keyword evidence="15" id="KW-1185">Reference proteome</keyword>
<proteinExistence type="inferred from homology"/>
<evidence type="ECO:0000256" key="10">
    <source>
        <dbReference type="PIRSR" id="PIRSR005091-2"/>
    </source>
</evidence>
<name>A0A0M1P4P5_9BACL</name>
<feature type="transmembrane region" description="Helical" evidence="12">
    <location>
        <begin position="118"/>
        <end position="136"/>
    </location>
</feature>
<feature type="binding site" evidence="11">
    <location>
        <position position="308"/>
    </location>
    <ligand>
        <name>Mn(2+)</name>
        <dbReference type="ChEBI" id="CHEBI:29035"/>
    </ligand>
</feature>
<evidence type="ECO:0000256" key="7">
    <source>
        <dbReference type="ARBA" id="ARBA00023136"/>
    </source>
</evidence>
<dbReference type="Gene3D" id="3.30.1120.170">
    <property type="match status" value="1"/>
</dbReference>
<feature type="binding site" evidence="11">
    <location>
        <position position="266"/>
    </location>
    <ligand>
        <name>Mn(2+)</name>
        <dbReference type="ChEBI" id="CHEBI:29035"/>
    </ligand>
</feature>
<reference evidence="15" key="1">
    <citation type="submission" date="2015-08" db="EMBL/GenBank/DDBJ databases">
        <title>Genome sequencing project for genomic taxonomy and phylogenomics of Bacillus-like bacteria.</title>
        <authorList>
            <person name="Liu B."/>
            <person name="Wang J."/>
            <person name="Zhu Y."/>
            <person name="Liu G."/>
            <person name="Chen Q."/>
            <person name="Chen Z."/>
            <person name="Lan J."/>
            <person name="Che J."/>
            <person name="Ge C."/>
            <person name="Shi H."/>
            <person name="Pan Z."/>
            <person name="Liu X."/>
        </authorList>
    </citation>
    <scope>NUCLEOTIDE SEQUENCE [LARGE SCALE GENOMIC DNA]</scope>
    <source>
        <strain evidence="15">FJAT-22460</strain>
    </source>
</reference>
<dbReference type="EMBL" id="LIUT01000001">
    <property type="protein sequence ID" value="KOR89014.1"/>
    <property type="molecule type" value="Genomic_DNA"/>
</dbReference>
<comment type="subcellular location">
    <subcellularLocation>
        <location evidence="1">Cell membrane</location>
        <topology evidence="1">Multi-pass membrane protein</topology>
    </subcellularLocation>
</comment>
<evidence type="ECO:0000256" key="12">
    <source>
        <dbReference type="SAM" id="Phobius"/>
    </source>
</evidence>
<dbReference type="OrthoDB" id="5901192at2"/>
<evidence type="ECO:0000256" key="1">
    <source>
        <dbReference type="ARBA" id="ARBA00004651"/>
    </source>
</evidence>
<feature type="binding site" evidence="11">
    <location>
        <position position="484"/>
    </location>
    <ligand>
        <name>Mn(2+)</name>
        <dbReference type="ChEBI" id="CHEBI:29035"/>
    </ligand>
</feature>
<feature type="transmembrane region" description="Helical" evidence="12">
    <location>
        <begin position="36"/>
        <end position="57"/>
    </location>
</feature>
<dbReference type="InterPro" id="IPR017850">
    <property type="entry name" value="Alkaline_phosphatase_core_sf"/>
</dbReference>
<feature type="transmembrane region" description="Helical" evidence="12">
    <location>
        <begin position="165"/>
        <end position="184"/>
    </location>
</feature>
<evidence type="ECO:0000256" key="2">
    <source>
        <dbReference type="ARBA" id="ARBA00004936"/>
    </source>
</evidence>
<dbReference type="PANTHER" id="PTHR47371:SF3">
    <property type="entry name" value="PHOSPHOGLYCEROL TRANSFERASE I"/>
    <property type="match status" value="1"/>
</dbReference>
<organism evidence="14 15">
    <name type="scientific">Paenibacillus solani</name>
    <dbReference type="NCBI Taxonomy" id="1705565"/>
    <lineage>
        <taxon>Bacteria</taxon>
        <taxon>Bacillati</taxon>
        <taxon>Bacillota</taxon>
        <taxon>Bacilli</taxon>
        <taxon>Bacillales</taxon>
        <taxon>Paenibacillaceae</taxon>
        <taxon>Paenibacillus</taxon>
    </lineage>
</organism>
<keyword evidence="4 8" id="KW-1003">Cell membrane</keyword>
<dbReference type="PIRSF" id="PIRSF005091">
    <property type="entry name" value="Mmb_sulf_HI1246"/>
    <property type="match status" value="1"/>
</dbReference>
<dbReference type="InterPro" id="IPR000917">
    <property type="entry name" value="Sulfatase_N"/>
</dbReference>
<feature type="transmembrane region" description="Helical" evidence="12">
    <location>
        <begin position="12"/>
        <end position="30"/>
    </location>
</feature>
<dbReference type="PANTHER" id="PTHR47371">
    <property type="entry name" value="LIPOTEICHOIC ACID SYNTHASE"/>
    <property type="match status" value="1"/>
</dbReference>
<keyword evidence="5 12" id="KW-0812">Transmembrane</keyword>
<evidence type="ECO:0000256" key="5">
    <source>
        <dbReference type="ARBA" id="ARBA00022692"/>
    </source>
</evidence>
<evidence type="ECO:0000259" key="13">
    <source>
        <dbReference type="Pfam" id="PF00884"/>
    </source>
</evidence>
<evidence type="ECO:0000313" key="15">
    <source>
        <dbReference type="Proteomes" id="UP000036932"/>
    </source>
</evidence>
<comment type="caution">
    <text evidence="14">The sequence shown here is derived from an EMBL/GenBank/DDBJ whole genome shotgun (WGS) entry which is preliminary data.</text>
</comment>
<dbReference type="GO" id="GO:0046872">
    <property type="term" value="F:metal ion binding"/>
    <property type="evidence" value="ECO:0007669"/>
    <property type="project" value="UniProtKB-KW"/>
</dbReference>
<feature type="active site" evidence="9">
    <location>
        <position position="308"/>
    </location>
</feature>
<dbReference type="CDD" id="cd16015">
    <property type="entry name" value="LTA_synthase"/>
    <property type="match status" value="1"/>
</dbReference>
<feature type="binding site" evidence="11">
    <location>
        <position position="485"/>
    </location>
    <ligand>
        <name>Mn(2+)</name>
        <dbReference type="ChEBI" id="CHEBI:29035"/>
    </ligand>
</feature>
<evidence type="ECO:0000256" key="8">
    <source>
        <dbReference type="PIRNR" id="PIRNR005091"/>
    </source>
</evidence>
<feature type="domain" description="Sulfatase N-terminal" evidence="13">
    <location>
        <begin position="258"/>
        <end position="549"/>
    </location>
</feature>
<gene>
    <name evidence="14" type="ORF">AM231_07415</name>
</gene>
<dbReference type="Pfam" id="PF00884">
    <property type="entry name" value="Sulfatase"/>
    <property type="match status" value="1"/>
</dbReference>
<dbReference type="PATRIC" id="fig|1705565.3.peg.3402"/>
<sequence length="641" mass="72169">MERNLEQRLKLCITVFLTLLLKFILLRVFLFNGVAWGKVLTDALSLLALISLLELLLPVKGKKAVYAALNVVLSFIMFASAVYNVHFGSIPTYTALAGIGQVNQVRASITALLEPEHFLFFLDLLVLLVVWATRSIRSRSRSGWHFGEGRSQYSLTFSRRFGMKWRVSMVVVLLVSGTLSVLIIRKDWGIENEIVRAEQMGFMNYQVSAVVRNSQENRALAEGNLQDTILRSQQLMATYPYIKEAKDKPSNFGAAKGKNLIIVQMESLQNFPVGQSLNGQELTPVMNKLASEGLYFPHIFQQIGQGNTSDAEFAVNTSIYPTGTVAMSTGFGSKELPGLPRLLNNHGYVTSTFHVNDVKFWDRNKMYPALDFQHIYDKPYFKNDNFNEFGPSDEELFRVGVEKLLENQKQHQLTYAHYITVSNHSPYRVKDEFAKITLPSELEGTHLGNYLKSVNYSDYALGTLVDRLKQNGLWDDTVLVVYGDHFGINPAEADAKLISSTLGIPYHERVSRFNIPLIIHVPDMEKGKVIQQVGGQVDILPTVANLLGISLDEEGFNAFGHDLLNVDHNVIGMRYYLPTGSFFNNDILFVPGDGFEDGTAVSLQTLEPVTDITPYRSDYDYILQLMKLSDEYVKMLPKRAP</sequence>
<keyword evidence="10" id="KW-0479">Metal-binding</keyword>